<feature type="domain" description="Thioredoxin" evidence="3">
    <location>
        <begin position="71"/>
        <end position="154"/>
    </location>
</feature>
<feature type="chain" id="PRO_5040487955" description="Thioredoxin domain-containing protein" evidence="2">
    <location>
        <begin position="24"/>
        <end position="163"/>
    </location>
</feature>
<name>A0A9R1M2L3_WHEAT</name>
<dbReference type="PANTHER" id="PTHR18929:SF189">
    <property type="entry name" value="PROTEIN DISULFIDE ISOMERASE-LIKE 1-5-RELATED"/>
    <property type="match status" value="1"/>
</dbReference>
<keyword evidence="2" id="KW-0732">Signal</keyword>
<comment type="similarity">
    <text evidence="1">Belongs to the protein disulfide isomerase family.</text>
</comment>
<dbReference type="OrthoDB" id="1730478at2759"/>
<dbReference type="PANTHER" id="PTHR18929">
    <property type="entry name" value="PROTEIN DISULFIDE ISOMERASE"/>
    <property type="match status" value="1"/>
</dbReference>
<dbReference type="Proteomes" id="UP000815260">
    <property type="component" value="Chromosome 7B"/>
</dbReference>
<evidence type="ECO:0000259" key="3">
    <source>
        <dbReference type="Pfam" id="PF00085"/>
    </source>
</evidence>
<dbReference type="EMBL" id="CM022230">
    <property type="protein sequence ID" value="KAF7099559.1"/>
    <property type="molecule type" value="Genomic_DNA"/>
</dbReference>
<dbReference type="Pfam" id="PF00085">
    <property type="entry name" value="Thioredoxin"/>
    <property type="match status" value="1"/>
</dbReference>
<dbReference type="Gene3D" id="3.40.30.10">
    <property type="entry name" value="Glutaredoxin"/>
    <property type="match status" value="1"/>
</dbReference>
<proteinExistence type="inferred from homology"/>
<feature type="signal peptide" evidence="2">
    <location>
        <begin position="1"/>
        <end position="23"/>
    </location>
</feature>
<protein>
    <recommendedName>
        <fullName evidence="3">Thioredoxin domain-containing protein</fullName>
    </recommendedName>
</protein>
<organism evidence="4">
    <name type="scientific">Triticum aestivum</name>
    <name type="common">Wheat</name>
    <dbReference type="NCBI Taxonomy" id="4565"/>
    <lineage>
        <taxon>Eukaryota</taxon>
        <taxon>Viridiplantae</taxon>
        <taxon>Streptophyta</taxon>
        <taxon>Embryophyta</taxon>
        <taxon>Tracheophyta</taxon>
        <taxon>Spermatophyta</taxon>
        <taxon>Magnoliopsida</taxon>
        <taxon>Liliopsida</taxon>
        <taxon>Poales</taxon>
        <taxon>Poaceae</taxon>
        <taxon>BOP clade</taxon>
        <taxon>Pooideae</taxon>
        <taxon>Triticodae</taxon>
        <taxon>Triticeae</taxon>
        <taxon>Triticinae</taxon>
        <taxon>Triticum</taxon>
    </lineage>
</organism>
<evidence type="ECO:0000256" key="2">
    <source>
        <dbReference type="SAM" id="SignalP"/>
    </source>
</evidence>
<gene>
    <name evidence="4" type="ORF">CFC21_101181</name>
</gene>
<feature type="non-terminal residue" evidence="4">
    <location>
        <position position="163"/>
    </location>
</feature>
<dbReference type="AlphaFoldDB" id="A0A9R1M2L3"/>
<evidence type="ECO:0000256" key="1">
    <source>
        <dbReference type="ARBA" id="ARBA00006347"/>
    </source>
</evidence>
<dbReference type="InterPro" id="IPR036249">
    <property type="entry name" value="Thioredoxin-like_sf"/>
</dbReference>
<dbReference type="InterPro" id="IPR013766">
    <property type="entry name" value="Thioredoxin_domain"/>
</dbReference>
<reference evidence="4" key="1">
    <citation type="journal article" date="2017" name="Gigascience">
        <title>The first near-complete assembly of the hexaploid bread wheat genome, Triticum aestivum.</title>
        <authorList>
            <person name="Zimin A.V."/>
            <person name="Puiu D."/>
            <person name="Hall R."/>
            <person name="Kingan S."/>
            <person name="Clavijo B.J."/>
            <person name="Salzberg S.L."/>
        </authorList>
    </citation>
    <scope>NUCLEOTIDE SEQUENCE</scope>
    <source>
        <tissue evidence="4">Leaf</tissue>
    </source>
</reference>
<comment type="caution">
    <text evidence="4">The sequence shown here is derived from an EMBL/GenBank/DDBJ whole genome shotgun (WGS) entry which is preliminary data.</text>
</comment>
<reference evidence="4" key="2">
    <citation type="submission" date="2020-03" db="EMBL/GenBank/DDBJ databases">
        <title>The second near-complete assembly of the hexaploid bread wheat (Triticum aestivum) genome.</title>
        <authorList>
            <person name="Zimin A.V."/>
            <person name="Puiu D."/>
            <person name="Shumante A."/>
            <person name="Alonge M."/>
            <person name="Salzberg S.L."/>
        </authorList>
    </citation>
    <scope>NUCLEOTIDE SEQUENCE</scope>
    <source>
        <tissue evidence="4">Leaf</tissue>
    </source>
</reference>
<dbReference type="CDD" id="cd02961">
    <property type="entry name" value="PDI_a_family"/>
    <property type="match status" value="1"/>
</dbReference>
<accession>A0A9R1M2L3</accession>
<dbReference type="SUPFAM" id="SSF52833">
    <property type="entry name" value="Thioredoxin-like"/>
    <property type="match status" value="1"/>
</dbReference>
<sequence length="163" mass="17062">MRAMRLLAAVALLAALLAVSAAAAKLDVDEVDDSEVLEALLAVDDEEEDAAPPGAGRGGGAEAVRRMQSIVLVLDNDNAARAVQDHLELLLLGYAPWCERSAKLMPRFAEASAALRAMGSVVAFAKLDGERFPKAASAVGVNGFPSVLHFVNGIEHAYTGLHT</sequence>
<evidence type="ECO:0000313" key="4">
    <source>
        <dbReference type="EMBL" id="KAF7099559.1"/>
    </source>
</evidence>